<evidence type="ECO:0000313" key="2">
    <source>
        <dbReference type="EMBL" id="NYE47570.1"/>
    </source>
</evidence>
<organism evidence="2 3">
    <name type="scientific">Spinactinospora alkalitolerans</name>
    <dbReference type="NCBI Taxonomy" id="687207"/>
    <lineage>
        <taxon>Bacteria</taxon>
        <taxon>Bacillati</taxon>
        <taxon>Actinomycetota</taxon>
        <taxon>Actinomycetes</taxon>
        <taxon>Streptosporangiales</taxon>
        <taxon>Nocardiopsidaceae</taxon>
        <taxon>Spinactinospora</taxon>
    </lineage>
</organism>
<sequence length="270" mass="30339">MVDKVNPQWLKFGKQVRLLRERHGLSQDQLSRSMTISPAMLSAIERGIRGCKPEHAEQIDRALNTGGRVRRLWEGLPSGNGFPDWFRDVVELQREASEIREYHPLLIPGLLQTEEYARTILRDGQPTDSAAEIDEQVRARMDRQSILSSDRPPLLLVVLDETLLRRPIGGREIMGRQLEHLLEASAIPHVVIQVVPMATEHHPGLSGAFTLITVPNRGVVLYMETRISGTPVDDPDGVEEYVRLYGELRGVALPPAASRGLIEKVRGEFQ</sequence>
<protein>
    <submittedName>
        <fullName evidence="2">Transcriptional regulator with XRE-family HTH domain</fullName>
    </submittedName>
</protein>
<dbReference type="CDD" id="cd00093">
    <property type="entry name" value="HTH_XRE"/>
    <property type="match status" value="1"/>
</dbReference>
<dbReference type="Proteomes" id="UP000589036">
    <property type="component" value="Unassembled WGS sequence"/>
</dbReference>
<dbReference type="GO" id="GO:0003677">
    <property type="term" value="F:DNA binding"/>
    <property type="evidence" value="ECO:0007669"/>
    <property type="project" value="InterPro"/>
</dbReference>
<comment type="caution">
    <text evidence="2">The sequence shown here is derived from an EMBL/GenBank/DDBJ whole genome shotgun (WGS) entry which is preliminary data.</text>
</comment>
<dbReference type="SMART" id="SM00530">
    <property type="entry name" value="HTH_XRE"/>
    <property type="match status" value="1"/>
</dbReference>
<dbReference type="InterPro" id="IPR043917">
    <property type="entry name" value="DUF5753"/>
</dbReference>
<evidence type="ECO:0000313" key="3">
    <source>
        <dbReference type="Proteomes" id="UP000589036"/>
    </source>
</evidence>
<gene>
    <name evidence="2" type="ORF">HDA32_002690</name>
</gene>
<dbReference type="RefSeq" id="WP_179643485.1">
    <property type="nucleotide sequence ID" value="NZ_BAAAYY010000015.1"/>
</dbReference>
<dbReference type="Pfam" id="PF13560">
    <property type="entry name" value="HTH_31"/>
    <property type="match status" value="1"/>
</dbReference>
<dbReference type="Pfam" id="PF19054">
    <property type="entry name" value="DUF5753"/>
    <property type="match status" value="1"/>
</dbReference>
<dbReference type="SUPFAM" id="SSF47413">
    <property type="entry name" value="lambda repressor-like DNA-binding domains"/>
    <property type="match status" value="1"/>
</dbReference>
<dbReference type="InterPro" id="IPR010982">
    <property type="entry name" value="Lambda_DNA-bd_dom_sf"/>
</dbReference>
<reference evidence="2 3" key="1">
    <citation type="submission" date="2020-07" db="EMBL/GenBank/DDBJ databases">
        <title>Sequencing the genomes of 1000 actinobacteria strains.</title>
        <authorList>
            <person name="Klenk H.-P."/>
        </authorList>
    </citation>
    <scope>NUCLEOTIDE SEQUENCE [LARGE SCALE GENOMIC DNA]</scope>
    <source>
        <strain evidence="2 3">CXB654</strain>
    </source>
</reference>
<name>A0A852U0N6_9ACTN</name>
<dbReference type="AlphaFoldDB" id="A0A852U0N6"/>
<accession>A0A852U0N6</accession>
<proteinExistence type="predicted"/>
<evidence type="ECO:0000259" key="1">
    <source>
        <dbReference type="PROSITE" id="PS50943"/>
    </source>
</evidence>
<feature type="domain" description="HTH cro/C1-type" evidence="1">
    <location>
        <begin position="16"/>
        <end position="65"/>
    </location>
</feature>
<dbReference type="PROSITE" id="PS50943">
    <property type="entry name" value="HTH_CROC1"/>
    <property type="match status" value="1"/>
</dbReference>
<keyword evidence="3" id="KW-1185">Reference proteome</keyword>
<dbReference type="InterPro" id="IPR001387">
    <property type="entry name" value="Cro/C1-type_HTH"/>
</dbReference>
<dbReference type="EMBL" id="JACCCC010000001">
    <property type="protein sequence ID" value="NYE47570.1"/>
    <property type="molecule type" value="Genomic_DNA"/>
</dbReference>
<dbReference type="Gene3D" id="1.10.260.40">
    <property type="entry name" value="lambda repressor-like DNA-binding domains"/>
    <property type="match status" value="1"/>
</dbReference>